<dbReference type="SMART" id="SM00847">
    <property type="entry name" value="HA2"/>
    <property type="match status" value="1"/>
</dbReference>
<dbReference type="SUPFAM" id="SSF52540">
    <property type="entry name" value="P-loop containing nucleoside triphosphate hydrolases"/>
    <property type="match status" value="1"/>
</dbReference>
<reference evidence="14" key="1">
    <citation type="submission" date="2021-01" db="EMBL/GenBank/DDBJ databases">
        <authorList>
            <person name="Corre E."/>
            <person name="Pelletier E."/>
            <person name="Niang G."/>
            <person name="Scheremetjew M."/>
            <person name="Finn R."/>
            <person name="Kale V."/>
            <person name="Holt S."/>
            <person name="Cochrane G."/>
            <person name="Meng A."/>
            <person name="Brown T."/>
            <person name="Cohen L."/>
        </authorList>
    </citation>
    <scope>NUCLEOTIDE SEQUENCE</scope>
    <source>
        <strain evidence="14">SAG 36.94</strain>
    </source>
</reference>
<accession>A0A7S1TH29</accession>
<sequence length="866" mass="99024">MRDDARKKDFGREEERTRNDEIAGLTDERDTVDKLRVLSRQEYLKKRETQKLELLRDEIEMQQRLLHLQDLTLEEQRELAHKQELYRLATQRAKLIGDRELEDEGDESGLAPYRLPEAYVDERTNKSDKEKRFAVLTARYKDQIASKNNAKTEQQTWEEHQILSAGRLGAEIRDIGDKHYDLVMNESVDFLAQEILAGSDQDIHLERTEFDPRQQIQEQRKSLPVFRYRKELIQAIRDHQVLIVVGETGSGKTTQIPQYLVEEKFGRVCCTQPRRVAAMSVAARVADEMNVKLGDEVGYSIRFEDATSAKTIIKYMTDGMLLREFLSEPDLAQYSVIIIDEAHERSLSTDILMGLVKDIARFRGDDVRVILSSATMNAEKFSAFFDDAPLFRIPGRRFPVDILYAKSPEADYLDACCVTVLQIHATQPQGDILVFLTGQDEIELAMENLAQRTRGLGSQLGELIISPIYATLPSDQQAKIFEPTPPGARKVVLATNIAETSVTIPGIVYVIDPGFCKQKGFNPKTGVESLVVVPVSRAGAIQRAGRAGRMQAGKCFRLYTKWSYLHEMEENTVPEILRTNLTQTVLLLKSLGIDDLIHFDFIDPPPTETLIRSLEQLYALGALNDRGELTKLGRRMAELPLDPMMAKCIVQSEKYDCSEQISTICAMLSVNNSVFYRPKDKAVMADAARAAFSRGGGGDHIALLNCYNAWRDSNFSTQWCYENFVQFRVMRRARDILEQLDHLLDRVEVERKSNPDIIAIRKAMASGFFYQACKLQKSGYYRTLKNPHTVHIHPSSSLYKSERLPKWLIYHELVFTTKEFMRQVFDIEPSWLMEIAPHYYTSKELIDTSHRKMPKQLGRLEGAKVK</sequence>
<dbReference type="GO" id="GO:0008380">
    <property type="term" value="P:RNA splicing"/>
    <property type="evidence" value="ECO:0007669"/>
    <property type="project" value="UniProtKB-KW"/>
</dbReference>
<evidence type="ECO:0000256" key="5">
    <source>
        <dbReference type="ARBA" id="ARBA00022801"/>
    </source>
</evidence>
<evidence type="ECO:0000256" key="6">
    <source>
        <dbReference type="ARBA" id="ARBA00022806"/>
    </source>
</evidence>
<dbReference type="Gene3D" id="1.20.120.1080">
    <property type="match status" value="1"/>
</dbReference>
<evidence type="ECO:0000256" key="7">
    <source>
        <dbReference type="ARBA" id="ARBA00022840"/>
    </source>
</evidence>
<evidence type="ECO:0000256" key="4">
    <source>
        <dbReference type="ARBA" id="ARBA00022741"/>
    </source>
</evidence>
<dbReference type="InterPro" id="IPR011709">
    <property type="entry name" value="DEAD-box_helicase_OB_fold"/>
</dbReference>
<dbReference type="FunFam" id="3.40.50.300:FF:000007">
    <property type="entry name" value="Pre-mRNA-splicing factor ATP-dependent RNA helicase"/>
    <property type="match status" value="1"/>
</dbReference>
<dbReference type="Pfam" id="PF00271">
    <property type="entry name" value="Helicase_C"/>
    <property type="match status" value="1"/>
</dbReference>
<dbReference type="Pfam" id="PF00270">
    <property type="entry name" value="DEAD"/>
    <property type="match status" value="1"/>
</dbReference>
<dbReference type="InterPro" id="IPR007502">
    <property type="entry name" value="Helicase-assoc_dom"/>
</dbReference>
<feature type="domain" description="Helicase C-terminal" evidence="13">
    <location>
        <begin position="419"/>
        <end position="592"/>
    </location>
</feature>
<dbReference type="GO" id="GO:0003723">
    <property type="term" value="F:RNA binding"/>
    <property type="evidence" value="ECO:0007669"/>
    <property type="project" value="TreeGrafter"/>
</dbReference>
<dbReference type="InterPro" id="IPR027417">
    <property type="entry name" value="P-loop_NTPase"/>
</dbReference>
<dbReference type="FunFam" id="3.40.50.300:FF:000726">
    <property type="entry name" value="Pre-mRNA-splicing factor ATP-dependent RNA helicase"/>
    <property type="match status" value="1"/>
</dbReference>
<comment type="subcellular location">
    <subcellularLocation>
        <location evidence="1">Nucleus</location>
    </subcellularLocation>
</comment>
<dbReference type="InterPro" id="IPR014001">
    <property type="entry name" value="Helicase_ATP-bd"/>
</dbReference>
<dbReference type="EMBL" id="HBGH01015342">
    <property type="protein sequence ID" value="CAD9236501.1"/>
    <property type="molecule type" value="Transcribed_RNA"/>
</dbReference>
<keyword evidence="5" id="KW-0378">Hydrolase</keyword>
<dbReference type="AlphaFoldDB" id="A0A7S1TH29"/>
<gene>
    <name evidence="14" type="ORF">CCAE0312_LOCUS8597</name>
</gene>
<dbReference type="Pfam" id="PF04408">
    <property type="entry name" value="WHD_HA2"/>
    <property type="match status" value="1"/>
</dbReference>
<dbReference type="Gene3D" id="3.40.50.300">
    <property type="entry name" value="P-loop containing nucleotide triphosphate hydrolases"/>
    <property type="match status" value="2"/>
</dbReference>
<dbReference type="InterPro" id="IPR001650">
    <property type="entry name" value="Helicase_C-like"/>
</dbReference>
<evidence type="ECO:0000313" key="14">
    <source>
        <dbReference type="EMBL" id="CAD9236501.1"/>
    </source>
</evidence>
<dbReference type="GO" id="GO:0016787">
    <property type="term" value="F:hydrolase activity"/>
    <property type="evidence" value="ECO:0007669"/>
    <property type="project" value="UniProtKB-KW"/>
</dbReference>
<comment type="catalytic activity">
    <reaction evidence="10">
        <text>ATP + H2O = ADP + phosphate + H(+)</text>
        <dbReference type="Rhea" id="RHEA:13065"/>
        <dbReference type="ChEBI" id="CHEBI:15377"/>
        <dbReference type="ChEBI" id="CHEBI:15378"/>
        <dbReference type="ChEBI" id="CHEBI:30616"/>
        <dbReference type="ChEBI" id="CHEBI:43474"/>
        <dbReference type="ChEBI" id="CHEBI:456216"/>
        <dbReference type="EC" id="3.6.4.13"/>
    </reaction>
</comment>
<evidence type="ECO:0000256" key="11">
    <source>
        <dbReference type="SAM" id="MobiDB-lite"/>
    </source>
</evidence>
<feature type="region of interest" description="Disordered" evidence="11">
    <location>
        <begin position="1"/>
        <end position="26"/>
    </location>
</feature>
<keyword evidence="3" id="KW-0507">mRNA processing</keyword>
<dbReference type="InterPro" id="IPR048333">
    <property type="entry name" value="HA2_WH"/>
</dbReference>
<dbReference type="GO" id="GO:0071006">
    <property type="term" value="C:U2-type catalytic step 1 spliceosome"/>
    <property type="evidence" value="ECO:0007669"/>
    <property type="project" value="UniProtKB-ARBA"/>
</dbReference>
<keyword evidence="9" id="KW-0539">Nucleus</keyword>
<evidence type="ECO:0000256" key="1">
    <source>
        <dbReference type="ARBA" id="ARBA00004123"/>
    </source>
</evidence>
<evidence type="ECO:0000259" key="12">
    <source>
        <dbReference type="PROSITE" id="PS51192"/>
    </source>
</evidence>
<evidence type="ECO:0000256" key="3">
    <source>
        <dbReference type="ARBA" id="ARBA00022664"/>
    </source>
</evidence>
<evidence type="ECO:0000256" key="2">
    <source>
        <dbReference type="ARBA" id="ARBA00012552"/>
    </source>
</evidence>
<dbReference type="Pfam" id="PF21010">
    <property type="entry name" value="HA2_C"/>
    <property type="match status" value="1"/>
</dbReference>
<keyword evidence="8" id="KW-0508">mRNA splicing</keyword>
<evidence type="ECO:0000256" key="9">
    <source>
        <dbReference type="ARBA" id="ARBA00023242"/>
    </source>
</evidence>
<dbReference type="GO" id="GO:0006397">
    <property type="term" value="P:mRNA processing"/>
    <property type="evidence" value="ECO:0007669"/>
    <property type="project" value="UniProtKB-KW"/>
</dbReference>
<dbReference type="InterPro" id="IPR011545">
    <property type="entry name" value="DEAD/DEAH_box_helicase_dom"/>
</dbReference>
<proteinExistence type="predicted"/>
<evidence type="ECO:0000256" key="8">
    <source>
        <dbReference type="ARBA" id="ARBA00023187"/>
    </source>
</evidence>
<dbReference type="PROSITE" id="PS51194">
    <property type="entry name" value="HELICASE_CTER"/>
    <property type="match status" value="1"/>
</dbReference>
<feature type="domain" description="Helicase ATP-binding" evidence="12">
    <location>
        <begin position="233"/>
        <end position="394"/>
    </location>
</feature>
<dbReference type="EC" id="3.6.4.13" evidence="2"/>
<dbReference type="PROSITE" id="PS00690">
    <property type="entry name" value="DEAH_ATP_HELICASE"/>
    <property type="match status" value="1"/>
</dbReference>
<name>A0A7S1TH29_9RHOD</name>
<dbReference type="InterPro" id="IPR002464">
    <property type="entry name" value="DNA/RNA_helicase_DEAH_CS"/>
</dbReference>
<dbReference type="Pfam" id="PF07717">
    <property type="entry name" value="OB_NTP_bind"/>
    <property type="match status" value="1"/>
</dbReference>
<dbReference type="GO" id="GO:0005524">
    <property type="term" value="F:ATP binding"/>
    <property type="evidence" value="ECO:0007669"/>
    <property type="project" value="UniProtKB-KW"/>
</dbReference>
<evidence type="ECO:0000256" key="10">
    <source>
        <dbReference type="ARBA" id="ARBA00047984"/>
    </source>
</evidence>
<dbReference type="SMART" id="SM00490">
    <property type="entry name" value="HELICc"/>
    <property type="match status" value="1"/>
</dbReference>
<organism evidence="14">
    <name type="scientific">Compsopogon caeruleus</name>
    <dbReference type="NCBI Taxonomy" id="31354"/>
    <lineage>
        <taxon>Eukaryota</taxon>
        <taxon>Rhodophyta</taxon>
        <taxon>Compsopogonophyceae</taxon>
        <taxon>Compsopogonales</taxon>
        <taxon>Compsopogonaceae</taxon>
        <taxon>Compsopogon</taxon>
    </lineage>
</organism>
<dbReference type="CDD" id="cd18791">
    <property type="entry name" value="SF2_C_RHA"/>
    <property type="match status" value="1"/>
</dbReference>
<dbReference type="PROSITE" id="PS51192">
    <property type="entry name" value="HELICASE_ATP_BIND_1"/>
    <property type="match status" value="1"/>
</dbReference>
<evidence type="ECO:0000259" key="13">
    <source>
        <dbReference type="PROSITE" id="PS51194"/>
    </source>
</evidence>
<dbReference type="GO" id="GO:0003724">
    <property type="term" value="F:RNA helicase activity"/>
    <property type="evidence" value="ECO:0007669"/>
    <property type="project" value="UniProtKB-EC"/>
</dbReference>
<dbReference type="FunFam" id="1.20.120.1080:FF:000001">
    <property type="entry name" value="Pre-mRNA-splicing factor ATP-dependent RNA helicase"/>
    <property type="match status" value="1"/>
</dbReference>
<dbReference type="PANTHER" id="PTHR18934">
    <property type="entry name" value="ATP-DEPENDENT RNA HELICASE"/>
    <property type="match status" value="1"/>
</dbReference>
<keyword evidence="4" id="KW-0547">Nucleotide-binding</keyword>
<keyword evidence="6" id="KW-0347">Helicase</keyword>
<protein>
    <recommendedName>
        <fullName evidence="2">RNA helicase</fullName>
        <ecNumber evidence="2">3.6.4.13</ecNumber>
    </recommendedName>
</protein>
<dbReference type="PANTHER" id="PTHR18934:SF83">
    <property type="entry name" value="PRE-MRNA-SPLICING FACTOR ATP-DEPENDENT RNA HELICASE DHX16"/>
    <property type="match status" value="1"/>
</dbReference>
<dbReference type="GO" id="GO:0071013">
    <property type="term" value="C:catalytic step 2 spliceosome"/>
    <property type="evidence" value="ECO:0007669"/>
    <property type="project" value="TreeGrafter"/>
</dbReference>
<dbReference type="SMART" id="SM00487">
    <property type="entry name" value="DEXDc"/>
    <property type="match status" value="1"/>
</dbReference>
<keyword evidence="7" id="KW-0067">ATP-binding</keyword>